<dbReference type="Gene3D" id="3.90.550.10">
    <property type="entry name" value="Spore Coat Polysaccharide Biosynthesis Protein SpsA, Chain A"/>
    <property type="match status" value="1"/>
</dbReference>
<accession>A0ABR9IMQ9</accession>
<gene>
    <name evidence="2" type="ORF">H4W29_001651</name>
</gene>
<evidence type="ECO:0000313" key="3">
    <source>
        <dbReference type="Proteomes" id="UP000620262"/>
    </source>
</evidence>
<organism evidence="2 3">
    <name type="scientific">Rhizobium viscosum</name>
    <name type="common">Arthrobacter viscosus</name>
    <dbReference type="NCBI Taxonomy" id="1673"/>
    <lineage>
        <taxon>Bacteria</taxon>
        <taxon>Pseudomonadati</taxon>
        <taxon>Pseudomonadota</taxon>
        <taxon>Alphaproteobacteria</taxon>
        <taxon>Hyphomicrobiales</taxon>
        <taxon>Rhizobiaceae</taxon>
        <taxon>Rhizobium/Agrobacterium group</taxon>
        <taxon>Rhizobium</taxon>
    </lineage>
</organism>
<name>A0ABR9IMQ9_RHIVS</name>
<feature type="domain" description="Glycosyltransferase 2-like" evidence="1">
    <location>
        <begin position="6"/>
        <end position="167"/>
    </location>
</feature>
<dbReference type="RefSeq" id="WP_192728495.1">
    <property type="nucleotide sequence ID" value="NZ_BAAAVL010000001.1"/>
</dbReference>
<proteinExistence type="predicted"/>
<dbReference type="CDD" id="cd00761">
    <property type="entry name" value="Glyco_tranf_GTA_type"/>
    <property type="match status" value="1"/>
</dbReference>
<dbReference type="Proteomes" id="UP000620262">
    <property type="component" value="Unassembled WGS sequence"/>
</dbReference>
<evidence type="ECO:0000259" key="1">
    <source>
        <dbReference type="Pfam" id="PF00535"/>
    </source>
</evidence>
<comment type="caution">
    <text evidence="2">The sequence shown here is derived from an EMBL/GenBank/DDBJ whole genome shotgun (WGS) entry which is preliminary data.</text>
</comment>
<evidence type="ECO:0000313" key="2">
    <source>
        <dbReference type="EMBL" id="MBE1504470.1"/>
    </source>
</evidence>
<dbReference type="PANTHER" id="PTHR22916">
    <property type="entry name" value="GLYCOSYLTRANSFERASE"/>
    <property type="match status" value="1"/>
</dbReference>
<dbReference type="InterPro" id="IPR029044">
    <property type="entry name" value="Nucleotide-diphossugar_trans"/>
</dbReference>
<dbReference type="SUPFAM" id="SSF53448">
    <property type="entry name" value="Nucleotide-diphospho-sugar transferases"/>
    <property type="match status" value="1"/>
</dbReference>
<dbReference type="Pfam" id="PF00535">
    <property type="entry name" value="Glycos_transf_2"/>
    <property type="match status" value="1"/>
</dbReference>
<dbReference type="PANTHER" id="PTHR22916:SF3">
    <property type="entry name" value="UDP-GLCNAC:BETAGAL BETA-1,3-N-ACETYLGLUCOSAMINYLTRANSFERASE-LIKE PROTEIN 1"/>
    <property type="match status" value="1"/>
</dbReference>
<keyword evidence="3" id="KW-1185">Reference proteome</keyword>
<sequence length="259" mass="28830">MSETVSIVIPTFNRAGMLPVAIDSALNQTRACEVIVVDHGSTDDTPEVAEAYGDRILYIRRERDFGPHFCWLEGVLHTSGEFVHLQYDDDWIAPTFIEACLSVITPETGFAFTGADVSDGPGLPTKLRQFTDWLPATGTYPVDALERQILGSLISPGAALYRRQILIDALYPGRLPLQINEYRGVGPDAFVSLLSMLRYPAIGFVREPLAFFRFHEGSITIDAFASGEKTARLRAAYAEVTRHYLEMKVMRAVRIREAS</sequence>
<reference evidence="2 3" key="1">
    <citation type="submission" date="2020-10" db="EMBL/GenBank/DDBJ databases">
        <title>Sequencing the genomes of 1000 actinobacteria strains.</title>
        <authorList>
            <person name="Klenk H.-P."/>
        </authorList>
    </citation>
    <scope>NUCLEOTIDE SEQUENCE [LARGE SCALE GENOMIC DNA]</scope>
    <source>
        <strain evidence="2 3">DSM 7307</strain>
    </source>
</reference>
<dbReference type="EMBL" id="JADBEC010000001">
    <property type="protein sequence ID" value="MBE1504470.1"/>
    <property type="molecule type" value="Genomic_DNA"/>
</dbReference>
<dbReference type="InterPro" id="IPR001173">
    <property type="entry name" value="Glyco_trans_2-like"/>
</dbReference>
<protein>
    <submittedName>
        <fullName evidence="2">Glycosyltransferase involved in cell wall biosynthesis</fullName>
    </submittedName>
</protein>